<reference evidence="1 2" key="1">
    <citation type="journal article" date="2013" name="Proc. Natl. Acad. Sci. U.S.A.">
        <title>Twelve previously unknown phage genera are ubiquitous in global oceans.</title>
        <authorList>
            <person name="Holmfeldt K."/>
            <person name="Solonenko N."/>
            <person name="Shah M."/>
            <person name="Corrier K."/>
            <person name="Riemann L."/>
            <person name="Verberkmoes N.C."/>
            <person name="Sullivan M.B."/>
        </authorList>
    </citation>
    <scope>NUCLEOTIDE SEQUENCE [LARGE SCALE GENOMIC DNA]</scope>
    <source>
        <strain evidence="1">Phi38:1</strain>
    </source>
</reference>
<dbReference type="RefSeq" id="YP_008241410.1">
    <property type="nucleotide sequence ID" value="NC_021796.1"/>
</dbReference>
<evidence type="ECO:0000313" key="1">
    <source>
        <dbReference type="EMBL" id="AGO48059.1"/>
    </source>
</evidence>
<dbReference type="EMBL" id="KC821614">
    <property type="protein sequence ID" value="AGO48059.1"/>
    <property type="molecule type" value="Genomic_DNA"/>
</dbReference>
<gene>
    <name evidence="1" type="ORF">Phi38:1_gp029</name>
</gene>
<reference evidence="2" key="2">
    <citation type="submission" date="2013-03" db="EMBL/GenBank/DDBJ databases">
        <title>The Cellulophaga phages: a novel, diverse, and globally ubiquitous model system.</title>
        <authorList>
            <person name="Holmfeldt K."/>
            <person name="Solonenko N."/>
            <person name="Shah M."/>
            <person name="Corrier K."/>
            <person name="Riemann L."/>
            <person name="VerBerkmoes N.C."/>
            <person name="Sullivan M.B."/>
        </authorList>
    </citation>
    <scope>NUCLEOTIDE SEQUENCE [LARGE SCALE GENOMIC DNA]</scope>
</reference>
<dbReference type="Proteomes" id="UP000014715">
    <property type="component" value="Segment"/>
</dbReference>
<keyword evidence="2" id="KW-1185">Reference proteome</keyword>
<dbReference type="KEGG" id="vg:16796840"/>
<name>R9ZXT7_9CAUD</name>
<accession>R9ZXT7</accession>
<sequence length="263" mass="29328">MITTDLNLGKRNNKTLSNMKEIIKKASRLSSFLARGRAGGLASEDSKKFMESLLRDYSDALDKDPDKLAEALGKLMAFSITMACSKNLDDRIMVLIEESQNSLESMMYRGSILRSEDDGLLRGVDYMPLNMSKVNNRISGSEVDAYIKRVFGDAKEVICLLNSTPIVINDDNVVKGSSGYWAQSNGGVLRAKLMTKGGIMADVAEFKEGRDPYISILLDRGLISSYYAKKYLDGDLETINSLKDIRRAVKEEVYKAAYSYYNL</sequence>
<dbReference type="GeneID" id="16796840"/>
<organism evidence="1 2">
    <name type="scientific">Cellulophaga phage phi38:1</name>
    <dbReference type="NCBI Taxonomy" id="1327977"/>
    <lineage>
        <taxon>Viruses</taxon>
        <taxon>Duplodnaviria</taxon>
        <taxon>Heunggongvirae</taxon>
        <taxon>Uroviricota</taxon>
        <taxon>Caudoviricetes</taxon>
        <taxon>Pervagoviridae</taxon>
        <taxon>Callevirus</taxon>
        <taxon>Callevirus phi38una</taxon>
    </lineage>
</organism>
<evidence type="ECO:0000313" key="2">
    <source>
        <dbReference type="Proteomes" id="UP000014715"/>
    </source>
</evidence>
<protein>
    <submittedName>
        <fullName evidence="1">Uncharacterized protein</fullName>
    </submittedName>
</protein>
<proteinExistence type="predicted"/>